<keyword evidence="3" id="KW-1185">Reference proteome</keyword>
<evidence type="ECO:0000256" key="1">
    <source>
        <dbReference type="SAM" id="SignalP"/>
    </source>
</evidence>
<organism evidence="2 3">
    <name type="scientific">Sphingomonas tagetis</name>
    <dbReference type="NCBI Taxonomy" id="2949092"/>
    <lineage>
        <taxon>Bacteria</taxon>
        <taxon>Pseudomonadati</taxon>
        <taxon>Pseudomonadota</taxon>
        <taxon>Alphaproteobacteria</taxon>
        <taxon>Sphingomonadales</taxon>
        <taxon>Sphingomonadaceae</taxon>
        <taxon>Sphingomonas</taxon>
    </lineage>
</organism>
<evidence type="ECO:0000313" key="3">
    <source>
        <dbReference type="Proteomes" id="UP001139451"/>
    </source>
</evidence>
<comment type="caution">
    <text evidence="2">The sequence shown here is derived from an EMBL/GenBank/DDBJ whole genome shotgun (WGS) entry which is preliminary data.</text>
</comment>
<protein>
    <submittedName>
        <fullName evidence="2">Uncharacterized protein</fullName>
    </submittedName>
</protein>
<dbReference type="Proteomes" id="UP001139451">
    <property type="component" value="Unassembled WGS sequence"/>
</dbReference>
<keyword evidence="1" id="KW-0732">Signal</keyword>
<proteinExistence type="predicted"/>
<reference evidence="2" key="1">
    <citation type="submission" date="2022-05" db="EMBL/GenBank/DDBJ databases">
        <title>Sphingomonas sp. strain MG17 Genome sequencing and assembly.</title>
        <authorList>
            <person name="Kim I."/>
        </authorList>
    </citation>
    <scope>NUCLEOTIDE SEQUENCE</scope>
    <source>
        <strain evidence="2">MG17</strain>
    </source>
</reference>
<dbReference type="AlphaFoldDB" id="A0A9X2HL15"/>
<gene>
    <name evidence="2" type="ORF">M9978_01815</name>
</gene>
<feature type="chain" id="PRO_5040762040" evidence="1">
    <location>
        <begin position="33"/>
        <end position="309"/>
    </location>
</feature>
<dbReference type="RefSeq" id="WP_254291136.1">
    <property type="nucleotide sequence ID" value="NZ_JAMLDX010000001.1"/>
</dbReference>
<name>A0A9X2HL15_9SPHN</name>
<evidence type="ECO:0000313" key="2">
    <source>
        <dbReference type="EMBL" id="MCP3729153.1"/>
    </source>
</evidence>
<accession>A0A9X2HL15</accession>
<sequence>MGWQRSSRARTTGGVRACGVLAACLLAAHAHAGQSNAPEPAQDPSIVVTGKTRAAEKVIETFVTQVMDAQEGQYARFVDPVCPEVIGLSPQVAQAMQARIREVAAETAVPRPKKAKCQANILVMFVADADTFMKYMRGRYRMFFSDLGDGDRATAFQPGSIRAWRQLVLRDDVGAMGLVKSARSAPENPPVYETPTRTVAVNAVVIMDKRSASGKSVRQLADYAAFRAFTGARPPANGKVALDSILSLFDPQVTPSPAALTASDRGLIASLYTMRGNMAEGDAGQQAASIARRMAAAKARAEAEIAARP</sequence>
<feature type="signal peptide" evidence="1">
    <location>
        <begin position="1"/>
        <end position="32"/>
    </location>
</feature>
<dbReference type="EMBL" id="JAMLDX010000001">
    <property type="protein sequence ID" value="MCP3729153.1"/>
    <property type="molecule type" value="Genomic_DNA"/>
</dbReference>